<feature type="domain" description="RING-type" evidence="15">
    <location>
        <begin position="16"/>
        <end position="40"/>
    </location>
</feature>
<dbReference type="PRINTS" id="PR01406">
    <property type="entry name" value="BBOXZNFINGER"/>
</dbReference>
<evidence type="ECO:0000259" key="15">
    <source>
        <dbReference type="PROSITE" id="PS50089"/>
    </source>
</evidence>
<dbReference type="GO" id="GO:0061630">
    <property type="term" value="F:ubiquitin protein ligase activity"/>
    <property type="evidence" value="ECO:0007669"/>
    <property type="project" value="UniProtKB-EC"/>
</dbReference>
<evidence type="ECO:0000313" key="18">
    <source>
        <dbReference type="Ensembl" id="ENSCMIP00000027461.1"/>
    </source>
</evidence>
<dbReference type="Gene3D" id="3.30.160.60">
    <property type="entry name" value="Classic Zinc Finger"/>
    <property type="match status" value="1"/>
</dbReference>
<dbReference type="PANTHER" id="PTHR24103">
    <property type="entry name" value="E3 UBIQUITIN-PROTEIN LIGASE TRIM"/>
    <property type="match status" value="1"/>
</dbReference>
<organism evidence="18 19">
    <name type="scientific">Callorhinchus milii</name>
    <name type="common">Ghost shark</name>
    <dbReference type="NCBI Taxonomy" id="7868"/>
    <lineage>
        <taxon>Eukaryota</taxon>
        <taxon>Metazoa</taxon>
        <taxon>Chordata</taxon>
        <taxon>Craniata</taxon>
        <taxon>Vertebrata</taxon>
        <taxon>Chondrichthyes</taxon>
        <taxon>Holocephali</taxon>
        <taxon>Chimaeriformes</taxon>
        <taxon>Callorhinchidae</taxon>
        <taxon>Callorhinchus</taxon>
    </lineage>
</organism>
<dbReference type="FunFam" id="2.60.120.920:FF:000004">
    <property type="entry name" value="Butyrophilin subfamily 1 member A1"/>
    <property type="match status" value="1"/>
</dbReference>
<dbReference type="SUPFAM" id="SSF57845">
    <property type="entry name" value="B-box zinc-binding domain"/>
    <property type="match status" value="1"/>
</dbReference>
<dbReference type="PROSITE" id="PS50119">
    <property type="entry name" value="ZF_BBOX"/>
    <property type="match status" value="1"/>
</dbReference>
<dbReference type="InterPro" id="IPR020457">
    <property type="entry name" value="Znf_B-box_chordata"/>
</dbReference>
<comment type="catalytic activity">
    <reaction evidence="1">
        <text>S-ubiquitinyl-[E2 ubiquitin-conjugating enzyme]-L-cysteine + [acceptor protein]-L-lysine = [E2 ubiquitin-conjugating enzyme]-L-cysteine + N(6)-ubiquitinyl-[acceptor protein]-L-lysine.</text>
        <dbReference type="EC" id="2.3.2.27"/>
    </reaction>
</comment>
<dbReference type="GeneTree" id="ENSGT01030000234669"/>
<evidence type="ECO:0000256" key="5">
    <source>
        <dbReference type="ARBA" id="ARBA00012483"/>
    </source>
</evidence>
<dbReference type="SMART" id="SM00589">
    <property type="entry name" value="PRY"/>
    <property type="match status" value="1"/>
</dbReference>
<keyword evidence="12 14" id="KW-0175">Coiled coil</keyword>
<dbReference type="SMART" id="SM00449">
    <property type="entry name" value="SPRY"/>
    <property type="match status" value="1"/>
</dbReference>
<evidence type="ECO:0000256" key="1">
    <source>
        <dbReference type="ARBA" id="ARBA00000900"/>
    </source>
</evidence>
<comment type="similarity">
    <text evidence="4">Belongs to the TRIM/RBCC family.</text>
</comment>
<keyword evidence="9 13" id="KW-0863">Zinc-finger</keyword>
<dbReference type="Proteomes" id="UP000314986">
    <property type="component" value="Unassembled WGS sequence"/>
</dbReference>
<dbReference type="InterPro" id="IPR013320">
    <property type="entry name" value="ConA-like_dom_sf"/>
</dbReference>
<dbReference type="InterPro" id="IPR050143">
    <property type="entry name" value="TRIM/RBCC"/>
</dbReference>
<dbReference type="PROSITE" id="PS50089">
    <property type="entry name" value="ZF_RING_2"/>
    <property type="match status" value="1"/>
</dbReference>
<comment type="pathway">
    <text evidence="3">Protein modification; protein ubiquitination.</text>
</comment>
<dbReference type="SMART" id="SM00184">
    <property type="entry name" value="RING"/>
    <property type="match status" value="1"/>
</dbReference>
<dbReference type="Pfam" id="PF13445">
    <property type="entry name" value="zf-RING_UBOX"/>
    <property type="match status" value="1"/>
</dbReference>
<dbReference type="InterPro" id="IPR017907">
    <property type="entry name" value="Znf_RING_CS"/>
</dbReference>
<feature type="coiled-coil region" evidence="14">
    <location>
        <begin position="179"/>
        <end position="213"/>
    </location>
</feature>
<reference evidence="19" key="2">
    <citation type="journal article" date="2007" name="PLoS Biol.">
        <title>Survey sequencing and comparative analysis of the elephant shark (Callorhinchus milii) genome.</title>
        <authorList>
            <person name="Venkatesh B."/>
            <person name="Kirkness E.F."/>
            <person name="Loh Y.H."/>
            <person name="Halpern A.L."/>
            <person name="Lee A.P."/>
            <person name="Johnson J."/>
            <person name="Dandona N."/>
            <person name="Viswanathan L.D."/>
            <person name="Tay A."/>
            <person name="Venter J.C."/>
            <person name="Strausberg R.L."/>
            <person name="Brenner S."/>
        </authorList>
    </citation>
    <scope>NUCLEOTIDE SEQUENCE [LARGE SCALE GENOMIC DNA]</scope>
</reference>
<dbReference type="InterPro" id="IPR027370">
    <property type="entry name" value="Znf-RING_euk"/>
</dbReference>
<evidence type="ECO:0000256" key="6">
    <source>
        <dbReference type="ARBA" id="ARBA00022490"/>
    </source>
</evidence>
<keyword evidence="19" id="KW-1185">Reference proteome</keyword>
<dbReference type="InterPro" id="IPR000315">
    <property type="entry name" value="Znf_B-box"/>
</dbReference>
<proteinExistence type="inferred from homology"/>
<keyword evidence="10" id="KW-0833">Ubl conjugation pathway</keyword>
<dbReference type="Pfam" id="PF00643">
    <property type="entry name" value="zf-B_box"/>
    <property type="match status" value="1"/>
</dbReference>
<evidence type="ECO:0000313" key="19">
    <source>
        <dbReference type="Proteomes" id="UP000314986"/>
    </source>
</evidence>
<dbReference type="Ensembl" id="ENSCMIT00000027897.1">
    <property type="protein sequence ID" value="ENSCMIP00000027461.1"/>
    <property type="gene ID" value="ENSCMIG00000011959.1"/>
</dbReference>
<evidence type="ECO:0000256" key="8">
    <source>
        <dbReference type="ARBA" id="ARBA00022723"/>
    </source>
</evidence>
<dbReference type="SMART" id="SM00336">
    <property type="entry name" value="BBOX"/>
    <property type="match status" value="1"/>
</dbReference>
<keyword evidence="7" id="KW-0808">Transferase</keyword>
<dbReference type="PROSITE" id="PS50188">
    <property type="entry name" value="B302_SPRY"/>
    <property type="match status" value="1"/>
</dbReference>
<dbReference type="InterPro" id="IPR003879">
    <property type="entry name" value="Butyrophylin_SPRY"/>
</dbReference>
<dbReference type="SUPFAM" id="SSF57850">
    <property type="entry name" value="RING/U-box"/>
    <property type="match status" value="1"/>
</dbReference>
<evidence type="ECO:0000256" key="11">
    <source>
        <dbReference type="ARBA" id="ARBA00022833"/>
    </source>
</evidence>
<evidence type="ECO:0000259" key="16">
    <source>
        <dbReference type="PROSITE" id="PS50119"/>
    </source>
</evidence>
<feature type="domain" description="B box-type" evidence="16">
    <location>
        <begin position="89"/>
        <end position="130"/>
    </location>
</feature>
<reference evidence="19" key="1">
    <citation type="journal article" date="2006" name="Science">
        <title>Ancient noncoding elements conserved in the human genome.</title>
        <authorList>
            <person name="Venkatesh B."/>
            <person name="Kirkness E.F."/>
            <person name="Loh Y.H."/>
            <person name="Halpern A.L."/>
            <person name="Lee A.P."/>
            <person name="Johnson J."/>
            <person name="Dandona N."/>
            <person name="Viswanathan L.D."/>
            <person name="Tay A."/>
            <person name="Venter J.C."/>
            <person name="Strausberg R.L."/>
            <person name="Brenner S."/>
        </authorList>
    </citation>
    <scope>NUCLEOTIDE SEQUENCE [LARGE SCALE GENOMIC DNA]</scope>
</reference>
<reference evidence="19" key="3">
    <citation type="journal article" date="2014" name="Nature">
        <title>Elephant shark genome provides unique insights into gnathostome evolution.</title>
        <authorList>
            <consortium name="International Elephant Shark Genome Sequencing Consortium"/>
            <person name="Venkatesh B."/>
            <person name="Lee A.P."/>
            <person name="Ravi V."/>
            <person name="Maurya A.K."/>
            <person name="Lian M.M."/>
            <person name="Swann J.B."/>
            <person name="Ohta Y."/>
            <person name="Flajnik M.F."/>
            <person name="Sutoh Y."/>
            <person name="Kasahara M."/>
            <person name="Hoon S."/>
            <person name="Gangu V."/>
            <person name="Roy S.W."/>
            <person name="Irimia M."/>
            <person name="Korzh V."/>
            <person name="Kondrychyn I."/>
            <person name="Lim Z.W."/>
            <person name="Tay B.H."/>
            <person name="Tohari S."/>
            <person name="Kong K.W."/>
            <person name="Ho S."/>
            <person name="Lorente-Galdos B."/>
            <person name="Quilez J."/>
            <person name="Marques-Bonet T."/>
            <person name="Raney B.J."/>
            <person name="Ingham P.W."/>
            <person name="Tay A."/>
            <person name="Hillier L.W."/>
            <person name="Minx P."/>
            <person name="Boehm T."/>
            <person name="Wilson R.K."/>
            <person name="Brenner S."/>
            <person name="Warren W.C."/>
        </authorList>
    </citation>
    <scope>NUCLEOTIDE SEQUENCE [LARGE SCALE GENOMIC DNA]</scope>
</reference>
<dbReference type="Gene3D" id="3.30.40.10">
    <property type="entry name" value="Zinc/RING finger domain, C3HC4 (zinc finger)"/>
    <property type="match status" value="1"/>
</dbReference>
<dbReference type="InParanoid" id="A0A4W3IJ20"/>
<dbReference type="InterPro" id="IPR001841">
    <property type="entry name" value="Znf_RING"/>
</dbReference>
<dbReference type="CDD" id="cd19800">
    <property type="entry name" value="Bbox2_xNF7-like"/>
    <property type="match status" value="1"/>
</dbReference>
<dbReference type="InterPro" id="IPR006574">
    <property type="entry name" value="PRY"/>
</dbReference>
<dbReference type="GO" id="GO:0008270">
    <property type="term" value="F:zinc ion binding"/>
    <property type="evidence" value="ECO:0007669"/>
    <property type="project" value="UniProtKB-KW"/>
</dbReference>
<evidence type="ECO:0000256" key="10">
    <source>
        <dbReference type="ARBA" id="ARBA00022786"/>
    </source>
</evidence>
<dbReference type="EC" id="2.3.2.27" evidence="5"/>
<evidence type="ECO:0000256" key="12">
    <source>
        <dbReference type="ARBA" id="ARBA00023054"/>
    </source>
</evidence>
<protein>
    <recommendedName>
        <fullName evidence="5">RING-type E3 ubiquitin transferase</fullName>
        <ecNumber evidence="5">2.3.2.27</ecNumber>
    </recommendedName>
</protein>
<evidence type="ECO:0000256" key="3">
    <source>
        <dbReference type="ARBA" id="ARBA00004906"/>
    </source>
</evidence>
<dbReference type="Pfam" id="PF13765">
    <property type="entry name" value="PRY"/>
    <property type="match status" value="1"/>
</dbReference>
<dbReference type="Pfam" id="PF00622">
    <property type="entry name" value="SPRY"/>
    <property type="match status" value="1"/>
</dbReference>
<dbReference type="InterPro" id="IPR043136">
    <property type="entry name" value="B30.2/SPRY_sf"/>
</dbReference>
<evidence type="ECO:0000256" key="2">
    <source>
        <dbReference type="ARBA" id="ARBA00004496"/>
    </source>
</evidence>
<dbReference type="InterPro" id="IPR001870">
    <property type="entry name" value="B30.2/SPRY"/>
</dbReference>
<name>A0A4W3IJ20_CALMI</name>
<keyword evidence="6" id="KW-0963">Cytoplasm</keyword>
<dbReference type="PRINTS" id="PR01407">
    <property type="entry name" value="BUTYPHLNCDUF"/>
</dbReference>
<accession>A0A4W3IJ20</accession>
<dbReference type="InterPro" id="IPR013083">
    <property type="entry name" value="Znf_RING/FYVE/PHD"/>
</dbReference>
<reference evidence="18" key="5">
    <citation type="submission" date="2025-09" db="UniProtKB">
        <authorList>
            <consortium name="Ensembl"/>
        </authorList>
    </citation>
    <scope>IDENTIFICATION</scope>
</reference>
<feature type="domain" description="B30.2/SPRY" evidence="17">
    <location>
        <begin position="229"/>
        <end position="413"/>
    </location>
</feature>
<dbReference type="InterPro" id="IPR003877">
    <property type="entry name" value="SPRY_dom"/>
</dbReference>
<dbReference type="AlphaFoldDB" id="A0A4W3IJ20"/>
<sequence>MAYRYQVQRLTEELNCPICLELFTDPVSLECGHNYCRFCITLCAGKNRIPNPVRNVARLLPTGTLMLIEPSYKMVEKACEFSLISTETGTKRHCEKHREEMKLFCESDKKLLCIVCRDAREHRDHNFLPIDEAAEMYKVTIPSRGILSSYFYTQTLTFGLFIPGTIQIHFKQHVMRDLRQREEEILHRMETNLREIEGKLDFVQHEISAIQTQMGKDTISFLQVKRLFYNSTSSDHALCCPTLSALASLTLDPHTAHPRLILSEDLTSVKLGDKQQQLPISSKRFDYCVSVMAFEGFTSGRHYWEVNSVNRKGKIIYSPDNGYWIIVLRNGDEYNACTSPDTRLPVKGRPGKLGVYLDHEGGQLTFYNADNMSHLHTFAETFTEILYSYFNPCNNDGGKNAEPLRICQLNEEEKC</sequence>
<dbReference type="SUPFAM" id="SSF49899">
    <property type="entry name" value="Concanavalin A-like lectins/glucanases"/>
    <property type="match status" value="1"/>
</dbReference>
<evidence type="ECO:0000256" key="13">
    <source>
        <dbReference type="PROSITE-ProRule" id="PRU00024"/>
    </source>
</evidence>
<dbReference type="CDD" id="cd13733">
    <property type="entry name" value="SPRY_PRY_C-I_1"/>
    <property type="match status" value="1"/>
</dbReference>
<reference evidence="18" key="4">
    <citation type="submission" date="2025-08" db="UniProtKB">
        <authorList>
            <consortium name="Ensembl"/>
        </authorList>
    </citation>
    <scope>IDENTIFICATION</scope>
</reference>
<dbReference type="PROSITE" id="PS00518">
    <property type="entry name" value="ZF_RING_1"/>
    <property type="match status" value="1"/>
</dbReference>
<evidence type="ECO:0000256" key="9">
    <source>
        <dbReference type="ARBA" id="ARBA00022771"/>
    </source>
</evidence>
<keyword evidence="8" id="KW-0479">Metal-binding</keyword>
<dbReference type="GO" id="GO:0005737">
    <property type="term" value="C:cytoplasm"/>
    <property type="evidence" value="ECO:0007669"/>
    <property type="project" value="UniProtKB-SubCell"/>
</dbReference>
<dbReference type="Gene3D" id="2.60.120.920">
    <property type="match status" value="1"/>
</dbReference>
<evidence type="ECO:0000259" key="17">
    <source>
        <dbReference type="PROSITE" id="PS50188"/>
    </source>
</evidence>
<evidence type="ECO:0000256" key="4">
    <source>
        <dbReference type="ARBA" id="ARBA00008518"/>
    </source>
</evidence>
<evidence type="ECO:0000256" key="14">
    <source>
        <dbReference type="SAM" id="Coils"/>
    </source>
</evidence>
<evidence type="ECO:0000256" key="7">
    <source>
        <dbReference type="ARBA" id="ARBA00022679"/>
    </source>
</evidence>
<keyword evidence="11" id="KW-0862">Zinc</keyword>
<comment type="subcellular location">
    <subcellularLocation>
        <location evidence="2">Cytoplasm</location>
    </subcellularLocation>
</comment>